<dbReference type="AlphaFoldDB" id="A0AAD7WY62"/>
<comment type="caution">
    <text evidence="2">The sequence shown here is derived from an EMBL/GenBank/DDBJ whole genome shotgun (WGS) entry which is preliminary data.</text>
</comment>
<feature type="region of interest" description="Disordered" evidence="1">
    <location>
        <begin position="81"/>
        <end position="103"/>
    </location>
</feature>
<keyword evidence="3" id="KW-1185">Reference proteome</keyword>
<evidence type="ECO:0000313" key="2">
    <source>
        <dbReference type="EMBL" id="KAJ8413278.1"/>
    </source>
</evidence>
<reference evidence="2" key="1">
    <citation type="journal article" date="2023" name="Science">
        <title>Genome structures resolve the early diversification of teleost fishes.</title>
        <authorList>
            <person name="Parey E."/>
            <person name="Louis A."/>
            <person name="Montfort J."/>
            <person name="Bouchez O."/>
            <person name="Roques C."/>
            <person name="Iampietro C."/>
            <person name="Lluch J."/>
            <person name="Castinel A."/>
            <person name="Donnadieu C."/>
            <person name="Desvignes T."/>
            <person name="Floi Bucao C."/>
            <person name="Jouanno E."/>
            <person name="Wen M."/>
            <person name="Mejri S."/>
            <person name="Dirks R."/>
            <person name="Jansen H."/>
            <person name="Henkel C."/>
            <person name="Chen W.J."/>
            <person name="Zahm M."/>
            <person name="Cabau C."/>
            <person name="Klopp C."/>
            <person name="Thompson A.W."/>
            <person name="Robinson-Rechavi M."/>
            <person name="Braasch I."/>
            <person name="Lecointre G."/>
            <person name="Bobe J."/>
            <person name="Postlethwait J.H."/>
            <person name="Berthelot C."/>
            <person name="Roest Crollius H."/>
            <person name="Guiguen Y."/>
        </authorList>
    </citation>
    <scope>NUCLEOTIDE SEQUENCE</scope>
    <source>
        <strain evidence="2">NC1722</strain>
    </source>
</reference>
<evidence type="ECO:0000256" key="1">
    <source>
        <dbReference type="SAM" id="MobiDB-lite"/>
    </source>
</evidence>
<evidence type="ECO:0000313" key="3">
    <source>
        <dbReference type="Proteomes" id="UP001221898"/>
    </source>
</evidence>
<proteinExistence type="predicted"/>
<dbReference type="EMBL" id="JAINUG010000016">
    <property type="protein sequence ID" value="KAJ8413278.1"/>
    <property type="molecule type" value="Genomic_DNA"/>
</dbReference>
<protein>
    <submittedName>
        <fullName evidence="2">Uncharacterized protein</fullName>
    </submittedName>
</protein>
<dbReference type="Proteomes" id="UP001221898">
    <property type="component" value="Unassembled WGS sequence"/>
</dbReference>
<accession>A0AAD7WY62</accession>
<name>A0AAD7WY62_9TELE</name>
<organism evidence="2 3">
    <name type="scientific">Aldrovandia affinis</name>
    <dbReference type="NCBI Taxonomy" id="143900"/>
    <lineage>
        <taxon>Eukaryota</taxon>
        <taxon>Metazoa</taxon>
        <taxon>Chordata</taxon>
        <taxon>Craniata</taxon>
        <taxon>Vertebrata</taxon>
        <taxon>Euteleostomi</taxon>
        <taxon>Actinopterygii</taxon>
        <taxon>Neopterygii</taxon>
        <taxon>Teleostei</taxon>
        <taxon>Notacanthiformes</taxon>
        <taxon>Halosauridae</taxon>
        <taxon>Aldrovandia</taxon>
    </lineage>
</organism>
<gene>
    <name evidence="2" type="ORF">AAFF_G00092740</name>
</gene>
<sequence>MSPKALGDHHLVAECMQVLEDDRVGKSPGGNKEAGGIAEIFWVFKTIPQALAVAPGGEEQGRRVRSVAPRLPLTSVTRMQAGGTPARGIHKSETAKLQGGHGAGQTGRCYKPWLTVWESRARSLWNVKRLRAEARGNVYADVRKAFTLTRTQVSGIEE</sequence>